<keyword evidence="1" id="KW-0472">Membrane</keyword>
<dbReference type="Pfam" id="PF14209">
    <property type="entry name" value="DUF4321"/>
    <property type="match status" value="1"/>
</dbReference>
<evidence type="ECO:0000256" key="1">
    <source>
        <dbReference type="SAM" id="Phobius"/>
    </source>
</evidence>
<evidence type="ECO:0008006" key="4">
    <source>
        <dbReference type="Google" id="ProtNLM"/>
    </source>
</evidence>
<evidence type="ECO:0000313" key="2">
    <source>
        <dbReference type="EMBL" id="KPJ52486.1"/>
    </source>
</evidence>
<comment type="caution">
    <text evidence="2">The sequence shown here is derived from an EMBL/GenBank/DDBJ whole genome shotgun (WGS) entry which is preliminary data.</text>
</comment>
<proteinExistence type="predicted"/>
<evidence type="ECO:0000313" key="3">
    <source>
        <dbReference type="Proteomes" id="UP000052008"/>
    </source>
</evidence>
<dbReference type="STRING" id="1703770.AMJ39_07710"/>
<sequence length="88" mass="9538">MPLRRKRTGVLVLILIVGALVGSGLGKILGAVIPAGPARDFFIQVVNIGFSPFTLDLSVIRLTLGFTFEINIITILGVLLLAYVLKWF</sequence>
<keyword evidence="1" id="KW-1133">Transmembrane helix</keyword>
<keyword evidence="1" id="KW-0812">Transmembrane</keyword>
<dbReference type="EMBL" id="LIZS01000056">
    <property type="protein sequence ID" value="KPJ52486.1"/>
    <property type="molecule type" value="Genomic_DNA"/>
</dbReference>
<feature type="transmembrane region" description="Helical" evidence="1">
    <location>
        <begin position="59"/>
        <end position="85"/>
    </location>
</feature>
<accession>A0A0S7WQS6</accession>
<dbReference type="AlphaFoldDB" id="A0A0S7WQS6"/>
<protein>
    <recommendedName>
        <fullName evidence="4">DUF4321 domain-containing protein</fullName>
    </recommendedName>
</protein>
<dbReference type="InterPro" id="IPR025470">
    <property type="entry name" value="DUF4321"/>
</dbReference>
<dbReference type="Proteomes" id="UP000052008">
    <property type="component" value="Unassembled WGS sequence"/>
</dbReference>
<organism evidence="2 3">
    <name type="scientific">candidate division TA06 bacterium DG_24</name>
    <dbReference type="NCBI Taxonomy" id="1703770"/>
    <lineage>
        <taxon>Bacteria</taxon>
        <taxon>Bacteria division TA06</taxon>
    </lineage>
</organism>
<gene>
    <name evidence="2" type="ORF">AMJ39_07710</name>
</gene>
<reference evidence="2 3" key="1">
    <citation type="journal article" date="2015" name="Microbiome">
        <title>Genomic resolution of linkages in carbon, nitrogen, and sulfur cycling among widespread estuary sediment bacteria.</title>
        <authorList>
            <person name="Baker B.J."/>
            <person name="Lazar C.S."/>
            <person name="Teske A.P."/>
            <person name="Dick G.J."/>
        </authorList>
    </citation>
    <scope>NUCLEOTIDE SEQUENCE [LARGE SCALE GENOMIC DNA]</scope>
    <source>
        <strain evidence="2">DG_24</strain>
    </source>
</reference>
<name>A0A0S7WQS6_UNCT6</name>